<dbReference type="RefSeq" id="WP_025842932.1">
    <property type="nucleotide sequence ID" value="NZ_JQZW01000008.1"/>
</dbReference>
<sequence length="455" mass="51450">MKRIKMLFSATLLAYSLMGYAQTGVETNTPFGTGQDSIKCRENISLFTSYAKEGNFKEARSYWQSAYKECPASTKNIYIYGVRILNWELQNTTDATQKEQLLKELLEVYDTRAKYFGNDPKYGIDWITSSKITDYLNWVDKNKVDYNMIYSWTKPIVEQMGESADPKAVYFNVFSSLNKAIGNESWHQQYIKDYMAGNDLMEKAVERAEQGGDTVQLEYLRSLKGQLDALFAQSGLADCKTLVKIYGKDLEANKDNISFLQAMLDMFRSADCEKDPIYFQASKYLFAIKPTAAAALGLAKEAMNSNRNTEAMNYLEQAISLTSDKNIKASCYYTMAVMQMNTRNYSQARQFCNKAMAENPSMGSPLILIAKMYAASASSIFPGDAIRQRCVYYLVIDKLEKARSIDPKVATEASQLIASYRRSLPSSTDVFMHPELESGKSFYVGGWIGESTVIR</sequence>
<dbReference type="eggNOG" id="COG0457">
    <property type="taxonomic scope" value="Bacteria"/>
</dbReference>
<accession>A0A0A2G3W7</accession>
<dbReference type="AlphaFoldDB" id="A0A0A2G3W7"/>
<gene>
    <name evidence="2" type="ORF">HQ36_02920</name>
</gene>
<name>A0A0A2G3W7_9PORP</name>
<dbReference type="SMART" id="SM00028">
    <property type="entry name" value="TPR"/>
    <property type="match status" value="3"/>
</dbReference>
<dbReference type="Proteomes" id="UP000030134">
    <property type="component" value="Unassembled WGS sequence"/>
</dbReference>
<reference evidence="2 3" key="1">
    <citation type="submission" date="2014-08" db="EMBL/GenBank/DDBJ databases">
        <title>Porphyromonas gingivicanis strain:COT-022_OH1391 Genome sequencing.</title>
        <authorList>
            <person name="Wallis C."/>
            <person name="Deusch O."/>
            <person name="O'Flynn C."/>
            <person name="Davis I."/>
            <person name="Jospin G."/>
            <person name="Darling A.E."/>
            <person name="Coil D.A."/>
            <person name="Alexiev A."/>
            <person name="Horsfall A."/>
            <person name="Kirkwood N."/>
            <person name="Harris S."/>
            <person name="Eisen J.A."/>
        </authorList>
    </citation>
    <scope>NUCLEOTIDE SEQUENCE [LARGE SCALE GENOMIC DNA]</scope>
    <source>
        <strain evidence="3">COT-022 OH1391</strain>
    </source>
</reference>
<keyword evidence="1" id="KW-0732">Signal</keyword>
<evidence type="ECO:0000313" key="3">
    <source>
        <dbReference type="Proteomes" id="UP000030134"/>
    </source>
</evidence>
<dbReference type="OrthoDB" id="1522899at2"/>
<dbReference type="Gene3D" id="1.25.40.10">
    <property type="entry name" value="Tetratricopeptide repeat domain"/>
    <property type="match status" value="1"/>
</dbReference>
<dbReference type="STRING" id="266762.HQ36_02920"/>
<dbReference type="EMBL" id="JQZW01000008">
    <property type="protein sequence ID" value="KGN97901.1"/>
    <property type="molecule type" value="Genomic_DNA"/>
</dbReference>
<protein>
    <submittedName>
        <fullName evidence="2">Uncharacterized protein</fullName>
    </submittedName>
</protein>
<feature type="chain" id="PRO_5001987606" evidence="1">
    <location>
        <begin position="22"/>
        <end position="455"/>
    </location>
</feature>
<organism evidence="2 3">
    <name type="scientific">Porphyromonas gingivicanis</name>
    <dbReference type="NCBI Taxonomy" id="266762"/>
    <lineage>
        <taxon>Bacteria</taxon>
        <taxon>Pseudomonadati</taxon>
        <taxon>Bacteroidota</taxon>
        <taxon>Bacteroidia</taxon>
        <taxon>Bacteroidales</taxon>
        <taxon>Porphyromonadaceae</taxon>
        <taxon>Porphyromonas</taxon>
    </lineage>
</organism>
<dbReference type="InterPro" id="IPR019734">
    <property type="entry name" value="TPR_rpt"/>
</dbReference>
<comment type="caution">
    <text evidence="2">The sequence shown here is derived from an EMBL/GenBank/DDBJ whole genome shotgun (WGS) entry which is preliminary data.</text>
</comment>
<dbReference type="InterPro" id="IPR011990">
    <property type="entry name" value="TPR-like_helical_dom_sf"/>
</dbReference>
<evidence type="ECO:0000256" key="1">
    <source>
        <dbReference type="SAM" id="SignalP"/>
    </source>
</evidence>
<feature type="signal peptide" evidence="1">
    <location>
        <begin position="1"/>
        <end position="21"/>
    </location>
</feature>
<proteinExistence type="predicted"/>
<dbReference type="SUPFAM" id="SSF48452">
    <property type="entry name" value="TPR-like"/>
    <property type="match status" value="1"/>
</dbReference>
<evidence type="ECO:0000313" key="2">
    <source>
        <dbReference type="EMBL" id="KGN97901.1"/>
    </source>
</evidence>
<keyword evidence="3" id="KW-1185">Reference proteome</keyword>